<evidence type="ECO:0000313" key="3">
    <source>
        <dbReference type="Proteomes" id="UP000471381"/>
    </source>
</evidence>
<comment type="caution">
    <text evidence="2">The sequence shown here is derived from an EMBL/GenBank/DDBJ whole genome shotgun (WGS) entry which is preliminary data.</text>
</comment>
<feature type="transmembrane region" description="Helical" evidence="1">
    <location>
        <begin position="84"/>
        <end position="107"/>
    </location>
</feature>
<keyword evidence="1" id="KW-1133">Transmembrane helix</keyword>
<evidence type="ECO:0008006" key="4">
    <source>
        <dbReference type="Google" id="ProtNLM"/>
    </source>
</evidence>
<dbReference type="AlphaFoldDB" id="A0A6N9TGY9"/>
<keyword evidence="3" id="KW-1185">Reference proteome</keyword>
<reference evidence="2 3" key="1">
    <citation type="submission" date="2020-01" db="EMBL/GenBank/DDBJ databases">
        <title>Genomes of bacteria type strains.</title>
        <authorList>
            <person name="Chen J."/>
            <person name="Zhu S."/>
            <person name="Yang J."/>
        </authorList>
    </citation>
    <scope>NUCLEOTIDE SEQUENCE [LARGE SCALE GENOMIC DNA]</scope>
    <source>
        <strain evidence="2 3">LMG 24078</strain>
    </source>
</reference>
<dbReference type="RefSeq" id="WP_163106450.1">
    <property type="nucleotide sequence ID" value="NZ_JAAAWO010000005.1"/>
</dbReference>
<keyword evidence="1" id="KW-0472">Membrane</keyword>
<gene>
    <name evidence="2" type="ORF">GTQ48_09450</name>
</gene>
<keyword evidence="1" id="KW-0812">Transmembrane</keyword>
<protein>
    <recommendedName>
        <fullName evidence="4">DUF1269 domain-containing protein</fullName>
    </recommendedName>
</protein>
<evidence type="ECO:0000256" key="1">
    <source>
        <dbReference type="SAM" id="Phobius"/>
    </source>
</evidence>
<accession>A0A6N9TGY9</accession>
<dbReference type="EMBL" id="JAAAWO010000005">
    <property type="protein sequence ID" value="NDW15742.1"/>
    <property type="molecule type" value="Genomic_DNA"/>
</dbReference>
<evidence type="ECO:0000313" key="2">
    <source>
        <dbReference type="EMBL" id="NDW15742.1"/>
    </source>
</evidence>
<feature type="transmembrane region" description="Helical" evidence="1">
    <location>
        <begin position="119"/>
        <end position="142"/>
    </location>
</feature>
<proteinExistence type="predicted"/>
<organism evidence="2 3">
    <name type="scientific">Alteromonas genovensis</name>
    <dbReference type="NCBI Taxonomy" id="471225"/>
    <lineage>
        <taxon>Bacteria</taxon>
        <taxon>Pseudomonadati</taxon>
        <taxon>Pseudomonadota</taxon>
        <taxon>Gammaproteobacteria</taxon>
        <taxon>Alteromonadales</taxon>
        <taxon>Alteromonadaceae</taxon>
        <taxon>Alteromonas/Salinimonas group</taxon>
        <taxon>Alteromonas</taxon>
    </lineage>
</organism>
<name>A0A6N9TGY9_9ALTE</name>
<sequence length="193" mass="20871">MKSNSQNTTTSQESSNPNIRAAIVSSDKLQVAAIFDTTDEAKIALRRVEEETNVASHQSELIEPCDPKLSEKLEQKSSSIANTLWTSHLALSGIGFVIGMIAAFLLTQYGPALTQQNPWFTHIALISPGTFIGMFVAGLIALRPDRNEIVLNVSDAARNGKSALIINLHKSQSAKTISGLLQQQSNNVVQSIK</sequence>
<dbReference type="Proteomes" id="UP000471381">
    <property type="component" value="Unassembled WGS sequence"/>
</dbReference>